<evidence type="ECO:0000313" key="4">
    <source>
        <dbReference type="Proteomes" id="UP001607157"/>
    </source>
</evidence>
<dbReference type="SUPFAM" id="SSF53955">
    <property type="entry name" value="Lysozyme-like"/>
    <property type="match status" value="1"/>
</dbReference>
<dbReference type="Gene3D" id="1.10.530.10">
    <property type="match status" value="1"/>
</dbReference>
<keyword evidence="4" id="KW-1185">Reference proteome</keyword>
<proteinExistence type="inferred from homology"/>
<evidence type="ECO:0000256" key="1">
    <source>
        <dbReference type="ARBA" id="ARBA00009387"/>
    </source>
</evidence>
<dbReference type="InterPro" id="IPR008258">
    <property type="entry name" value="Transglycosylase_SLT_dom_1"/>
</dbReference>
<dbReference type="RefSeq" id="WP_377172561.1">
    <property type="nucleotide sequence ID" value="NZ_JBHTJC010000004.1"/>
</dbReference>
<reference evidence="3 4" key="1">
    <citation type="submission" date="2024-10" db="EMBL/GenBank/DDBJ databases">
        <authorList>
            <person name="Yang X.-N."/>
        </authorList>
    </citation>
    <scope>NUCLEOTIDE SEQUENCE [LARGE SCALE GENOMIC DNA]</scope>
    <source>
        <strain evidence="3 4">CAU 1059</strain>
    </source>
</reference>
<dbReference type="Pfam" id="PF01464">
    <property type="entry name" value="SLT"/>
    <property type="match status" value="1"/>
</dbReference>
<name>A0ABW7IA49_9RHOB</name>
<dbReference type="EMBL" id="JBIHMM010000004">
    <property type="protein sequence ID" value="MFH0255069.1"/>
    <property type="molecule type" value="Genomic_DNA"/>
</dbReference>
<evidence type="ECO:0000259" key="2">
    <source>
        <dbReference type="Pfam" id="PF01464"/>
    </source>
</evidence>
<comment type="similarity">
    <text evidence="1">Belongs to the virb1 family.</text>
</comment>
<comment type="caution">
    <text evidence="3">The sequence shown here is derived from an EMBL/GenBank/DDBJ whole genome shotgun (WGS) entry which is preliminary data.</text>
</comment>
<organism evidence="3 4">
    <name type="scientific">Roseovarius aquimarinus</name>
    <dbReference type="NCBI Taxonomy" id="1229156"/>
    <lineage>
        <taxon>Bacteria</taxon>
        <taxon>Pseudomonadati</taxon>
        <taxon>Pseudomonadota</taxon>
        <taxon>Alphaproteobacteria</taxon>
        <taxon>Rhodobacterales</taxon>
        <taxon>Roseobacteraceae</taxon>
        <taxon>Roseovarius</taxon>
    </lineage>
</organism>
<evidence type="ECO:0000313" key="3">
    <source>
        <dbReference type="EMBL" id="MFH0255069.1"/>
    </source>
</evidence>
<dbReference type="PROSITE" id="PS51257">
    <property type="entry name" value="PROKAR_LIPOPROTEIN"/>
    <property type="match status" value="1"/>
</dbReference>
<protein>
    <submittedName>
        <fullName evidence="3">Transglycosylase SLT domain-containing protein</fullName>
    </submittedName>
</protein>
<dbReference type="InterPro" id="IPR023346">
    <property type="entry name" value="Lysozyme-like_dom_sf"/>
</dbReference>
<gene>
    <name evidence="3" type="ORF">ACGRVM_14280</name>
</gene>
<feature type="domain" description="Transglycosylase SLT" evidence="2">
    <location>
        <begin position="118"/>
        <end position="178"/>
    </location>
</feature>
<sequence length="259" mass="28093">MAQKAALPRKAAAHARPSAPMRAGLLAVIFAACSTIVGICPKNAAASTSRLCDAAARHAAERSNVPLEVLLAITRSETGRSIEGAFRPWPWTVNMEGVGKWFSTRADALAFVQADHNAGARSFDVGCFQVNYRWHGMHFASLDQMFDPEANALYAARFLASLRDETGDWPSAVGAYHSRTPEHAARYRARFDEILAALPESLEWQRADQFRTAGDNAAPTPNTYPLLKPAASEPRFGSLVPLGGETVLLSLFAGREALR</sequence>
<dbReference type="Proteomes" id="UP001607157">
    <property type="component" value="Unassembled WGS sequence"/>
</dbReference>
<accession>A0ABW7IA49</accession>